<reference evidence="1" key="1">
    <citation type="journal article" date="2023" name="Insect Mol. Biol.">
        <title>Genome sequencing provides insights into the evolution of gene families encoding plant cell wall-degrading enzymes in longhorned beetles.</title>
        <authorList>
            <person name="Shin N.R."/>
            <person name="Okamura Y."/>
            <person name="Kirsch R."/>
            <person name="Pauchet Y."/>
        </authorList>
    </citation>
    <scope>NUCLEOTIDE SEQUENCE</scope>
    <source>
        <strain evidence="1">MMC_N1</strain>
    </source>
</reference>
<proteinExistence type="predicted"/>
<evidence type="ECO:0000313" key="2">
    <source>
        <dbReference type="Proteomes" id="UP001162164"/>
    </source>
</evidence>
<accession>A0ABQ9K7X4</accession>
<protein>
    <submittedName>
        <fullName evidence="1">Uncharacterized protein</fullName>
    </submittedName>
</protein>
<organism evidence="1 2">
    <name type="scientific">Molorchus minor</name>
    <dbReference type="NCBI Taxonomy" id="1323400"/>
    <lineage>
        <taxon>Eukaryota</taxon>
        <taxon>Metazoa</taxon>
        <taxon>Ecdysozoa</taxon>
        <taxon>Arthropoda</taxon>
        <taxon>Hexapoda</taxon>
        <taxon>Insecta</taxon>
        <taxon>Pterygota</taxon>
        <taxon>Neoptera</taxon>
        <taxon>Endopterygota</taxon>
        <taxon>Coleoptera</taxon>
        <taxon>Polyphaga</taxon>
        <taxon>Cucujiformia</taxon>
        <taxon>Chrysomeloidea</taxon>
        <taxon>Cerambycidae</taxon>
        <taxon>Lamiinae</taxon>
        <taxon>Monochamini</taxon>
        <taxon>Molorchus</taxon>
    </lineage>
</organism>
<keyword evidence="2" id="KW-1185">Reference proteome</keyword>
<dbReference type="Proteomes" id="UP001162164">
    <property type="component" value="Unassembled WGS sequence"/>
</dbReference>
<gene>
    <name evidence="1" type="ORF">NQ317_005596</name>
</gene>
<name>A0ABQ9K7X4_9CUCU</name>
<sequence length="94" mass="10623">MRSRSNPRKPGKEENSADMGCIMCKRKDAVTEVVIIISDANGTVIKDFRKKGKSIRKIVFVLPVIVVTNENNEETVVYKPEENVEPKIETIFNS</sequence>
<dbReference type="EMBL" id="JAPWTJ010000002">
    <property type="protein sequence ID" value="KAJ8986126.1"/>
    <property type="molecule type" value="Genomic_DNA"/>
</dbReference>
<comment type="caution">
    <text evidence="1">The sequence shown here is derived from an EMBL/GenBank/DDBJ whole genome shotgun (WGS) entry which is preliminary data.</text>
</comment>
<evidence type="ECO:0000313" key="1">
    <source>
        <dbReference type="EMBL" id="KAJ8986126.1"/>
    </source>
</evidence>